<organism evidence="1 2">
    <name type="scientific">Ktedonobacter racemifer DSM 44963</name>
    <dbReference type="NCBI Taxonomy" id="485913"/>
    <lineage>
        <taxon>Bacteria</taxon>
        <taxon>Bacillati</taxon>
        <taxon>Chloroflexota</taxon>
        <taxon>Ktedonobacteria</taxon>
        <taxon>Ktedonobacterales</taxon>
        <taxon>Ktedonobacteraceae</taxon>
        <taxon>Ktedonobacter</taxon>
    </lineage>
</organism>
<accession>D6TCU7</accession>
<protein>
    <submittedName>
        <fullName evidence="1">Uncharacterized protein</fullName>
    </submittedName>
</protein>
<evidence type="ECO:0000313" key="1">
    <source>
        <dbReference type="EMBL" id="EFH88211.1"/>
    </source>
</evidence>
<reference evidence="1 2" key="1">
    <citation type="journal article" date="2011" name="Stand. Genomic Sci.">
        <title>Non-contiguous finished genome sequence and contextual data of the filamentous soil bacterium Ktedonobacter racemifer type strain (SOSP1-21).</title>
        <authorList>
            <person name="Chang Y.J."/>
            <person name="Land M."/>
            <person name="Hauser L."/>
            <person name="Chertkov O."/>
            <person name="Del Rio T.G."/>
            <person name="Nolan M."/>
            <person name="Copeland A."/>
            <person name="Tice H."/>
            <person name="Cheng J.F."/>
            <person name="Lucas S."/>
            <person name="Han C."/>
            <person name="Goodwin L."/>
            <person name="Pitluck S."/>
            <person name="Ivanova N."/>
            <person name="Ovchinikova G."/>
            <person name="Pati A."/>
            <person name="Chen A."/>
            <person name="Palaniappan K."/>
            <person name="Mavromatis K."/>
            <person name="Liolios K."/>
            <person name="Brettin T."/>
            <person name="Fiebig A."/>
            <person name="Rohde M."/>
            <person name="Abt B."/>
            <person name="Goker M."/>
            <person name="Detter J.C."/>
            <person name="Woyke T."/>
            <person name="Bristow J."/>
            <person name="Eisen J.A."/>
            <person name="Markowitz V."/>
            <person name="Hugenholtz P."/>
            <person name="Kyrpides N.C."/>
            <person name="Klenk H.P."/>
            <person name="Lapidus A."/>
        </authorList>
    </citation>
    <scope>NUCLEOTIDE SEQUENCE [LARGE SCALE GENOMIC DNA]</scope>
    <source>
        <strain evidence="2">DSM 44963</strain>
    </source>
</reference>
<dbReference type="AlphaFoldDB" id="D6TCU7"/>
<dbReference type="InParanoid" id="D6TCU7"/>
<gene>
    <name evidence="1" type="ORF">Krac_9624</name>
</gene>
<evidence type="ECO:0000313" key="2">
    <source>
        <dbReference type="Proteomes" id="UP000004508"/>
    </source>
</evidence>
<keyword evidence="2" id="KW-1185">Reference proteome</keyword>
<name>D6TCU7_KTERA</name>
<dbReference type="EMBL" id="ADVG01000001">
    <property type="protein sequence ID" value="EFH88211.1"/>
    <property type="molecule type" value="Genomic_DNA"/>
</dbReference>
<proteinExistence type="predicted"/>
<sequence length="39" mass="4455">MEVSCKRGTDSFSIANKQKIQQRLVRPLERLGNTVILQP</sequence>
<comment type="caution">
    <text evidence="1">The sequence shown here is derived from an EMBL/GenBank/DDBJ whole genome shotgun (WGS) entry which is preliminary data.</text>
</comment>
<dbReference type="Proteomes" id="UP000004508">
    <property type="component" value="Unassembled WGS sequence"/>
</dbReference>